<dbReference type="AlphaFoldDB" id="A0A076PYE8"/>
<name>A0A076PYE8_COMTE</name>
<dbReference type="KEGG" id="ctes:O987_21935"/>
<reference evidence="1 3" key="1">
    <citation type="journal article" date="2014" name="Genome Announc.">
        <title>Complete Genome Sequence of Polychlorinated Biphenyl Degrader Comamonas testosteroni TK102 (NBRC 109938).</title>
        <authorList>
            <person name="Fukuda K."/>
            <person name="Hosoyama A."/>
            <person name="Tsuchikane K."/>
            <person name="Ohji S."/>
            <person name="Yamazoe A."/>
            <person name="Fujita N."/>
            <person name="Shintani M."/>
            <person name="Kimbara K."/>
        </authorList>
    </citation>
    <scope>NUCLEOTIDE SEQUENCE [LARGE SCALE GENOMIC DNA]</scope>
    <source>
        <strain evidence="1">TK102</strain>
    </source>
</reference>
<dbReference type="Proteomes" id="UP000028782">
    <property type="component" value="Chromosome"/>
</dbReference>
<accession>A0A076PYE8</accession>
<evidence type="ECO:0000313" key="1">
    <source>
        <dbReference type="EMBL" id="AIJ48427.1"/>
    </source>
</evidence>
<sequence length="70" mass="7637">MLAQTHQQGLVQTLPDAIGIPVTQAPPAGHTTAVTQGLRQVFPWDAGLQHEQNAIERCFIAHGEAYVRHL</sequence>
<gene>
    <name evidence="1" type="ORF">O987_21695</name>
    <name evidence="2" type="ORF">O987_21935</name>
</gene>
<protein>
    <submittedName>
        <fullName evidence="1">Uncharacterized protein</fullName>
    </submittedName>
</protein>
<evidence type="ECO:0000313" key="3">
    <source>
        <dbReference type="Proteomes" id="UP000028782"/>
    </source>
</evidence>
<proteinExistence type="predicted"/>
<dbReference type="KEGG" id="ctes:O987_21695"/>
<evidence type="ECO:0000313" key="2">
    <source>
        <dbReference type="EMBL" id="AIJ48475.1"/>
    </source>
</evidence>
<dbReference type="HOGENOM" id="CLU_2750851_0_0_4"/>
<dbReference type="EMBL" id="CP006704">
    <property type="protein sequence ID" value="AIJ48475.1"/>
    <property type="molecule type" value="Genomic_DNA"/>
</dbReference>
<dbReference type="EMBL" id="CP006704">
    <property type="protein sequence ID" value="AIJ48427.1"/>
    <property type="molecule type" value="Genomic_DNA"/>
</dbReference>
<organism evidence="1 3">
    <name type="scientific">Comamonas testosteroni TK102</name>
    <dbReference type="NCBI Taxonomy" id="1392005"/>
    <lineage>
        <taxon>Bacteria</taxon>
        <taxon>Pseudomonadati</taxon>
        <taxon>Pseudomonadota</taxon>
        <taxon>Betaproteobacteria</taxon>
        <taxon>Burkholderiales</taxon>
        <taxon>Comamonadaceae</taxon>
        <taxon>Comamonas</taxon>
    </lineage>
</organism>